<gene>
    <name evidence="3" type="ORF">Tci_033596</name>
</gene>
<dbReference type="Pfam" id="PF14111">
    <property type="entry name" value="DUF4283"/>
    <property type="match status" value="1"/>
</dbReference>
<evidence type="ECO:0000259" key="2">
    <source>
        <dbReference type="Pfam" id="PF14111"/>
    </source>
</evidence>
<feature type="region of interest" description="Disordered" evidence="1">
    <location>
        <begin position="1"/>
        <end position="79"/>
    </location>
</feature>
<comment type="caution">
    <text evidence="3">The sequence shown here is derived from an EMBL/GenBank/DDBJ whole genome shotgun (WGS) entry which is preliminary data.</text>
</comment>
<feature type="compositionally biased region" description="Basic and acidic residues" evidence="1">
    <location>
        <begin position="53"/>
        <end position="79"/>
    </location>
</feature>
<feature type="domain" description="DUF4283" evidence="2">
    <location>
        <begin position="131"/>
        <end position="206"/>
    </location>
</feature>
<dbReference type="EMBL" id="BKCJ010004535">
    <property type="protein sequence ID" value="GEU61618.1"/>
    <property type="molecule type" value="Genomic_DNA"/>
</dbReference>
<organism evidence="3">
    <name type="scientific">Tanacetum cinerariifolium</name>
    <name type="common">Dalmatian daisy</name>
    <name type="synonym">Chrysanthemum cinerariifolium</name>
    <dbReference type="NCBI Taxonomy" id="118510"/>
    <lineage>
        <taxon>Eukaryota</taxon>
        <taxon>Viridiplantae</taxon>
        <taxon>Streptophyta</taxon>
        <taxon>Embryophyta</taxon>
        <taxon>Tracheophyta</taxon>
        <taxon>Spermatophyta</taxon>
        <taxon>Magnoliopsida</taxon>
        <taxon>eudicotyledons</taxon>
        <taxon>Gunneridae</taxon>
        <taxon>Pentapetalae</taxon>
        <taxon>asterids</taxon>
        <taxon>campanulids</taxon>
        <taxon>Asterales</taxon>
        <taxon>Asteraceae</taxon>
        <taxon>Asteroideae</taxon>
        <taxon>Anthemideae</taxon>
        <taxon>Anthemidinae</taxon>
        <taxon>Tanacetum</taxon>
    </lineage>
</organism>
<accession>A0A6L2LJ03</accession>
<sequence>MQIDDAGVEQGNKEGMDGNRNGDERVINGNAYRTENEFGSKNGGSFGLNGKTQNEDLRSNKDDTEERRHTDGHFKDSTNKDNYNKSNVIYAKTLTRNISDDGNQLFSVPIGLNSKGEEVVLFDEELVREGSEKWQYTVCGYFVGCKMHVNELRYNTRRMWGRYGVKDIVVDADNMCFFKFKEEGMKYITEQSPWIVNGKPLGAVWFTNANLRRIPSTRHKLKLWAWLYTQEDVGLKIIEILEEAHPVFDEISE</sequence>
<feature type="compositionally biased region" description="Basic and acidic residues" evidence="1">
    <location>
        <begin position="11"/>
        <end position="26"/>
    </location>
</feature>
<dbReference type="InterPro" id="IPR025558">
    <property type="entry name" value="DUF4283"/>
</dbReference>
<reference evidence="3" key="1">
    <citation type="journal article" date="2019" name="Sci. Rep.">
        <title>Draft genome of Tanacetum cinerariifolium, the natural source of mosquito coil.</title>
        <authorList>
            <person name="Yamashiro T."/>
            <person name="Shiraishi A."/>
            <person name="Satake H."/>
            <person name="Nakayama K."/>
        </authorList>
    </citation>
    <scope>NUCLEOTIDE SEQUENCE</scope>
</reference>
<evidence type="ECO:0000256" key="1">
    <source>
        <dbReference type="SAM" id="MobiDB-lite"/>
    </source>
</evidence>
<proteinExistence type="predicted"/>
<protein>
    <submittedName>
        <fullName evidence="3">Zinc knuckle CX2CX4HX4C</fullName>
    </submittedName>
</protein>
<evidence type="ECO:0000313" key="3">
    <source>
        <dbReference type="EMBL" id="GEU61618.1"/>
    </source>
</evidence>
<name>A0A6L2LJ03_TANCI</name>
<dbReference type="AlphaFoldDB" id="A0A6L2LJ03"/>